<dbReference type="SUPFAM" id="SSF52172">
    <property type="entry name" value="CheY-like"/>
    <property type="match status" value="1"/>
</dbReference>
<dbReference type="Pfam" id="PF03861">
    <property type="entry name" value="ANTAR"/>
    <property type="match status" value="1"/>
</dbReference>
<sequence>MNTKRNSVSDIPSAGDYLIASKACELMNLQYFLQMGKLTQCVSNLVHSLQRERGASNMFLGSSGKRFVEERQSLAVESDRLRREFELALAEIHEELTGHTVSSRLLNQIASALHSLDGLSELRRCVIAQKITAESATEDYSCLIQNLIAVVFEAADTAVDPTIAGLLVAMVHLMNGKELCGQERAVGSAGFSSGTFDRALSQRIMHLIDAQERCFKVFASFADKHSLILWQEVRANEREGEIERLRRLASSVGPFKDLDPELADQWFTLMTERMDALKQVEDSVEGCFHARCTERFADARNSLAHQETLIASLETGGASTQPLLVLCNSETEGTTGAAFSSGGVSQQFGRSIFELVQDQSRRLQQMSDELQSAREALEDRKTQEKAVLWLMEHRRISNDEAHRLLRKLAMDQGRKLPEVARALISMAGVLK</sequence>
<dbReference type="InterPro" id="IPR011006">
    <property type="entry name" value="CheY-like_superfamily"/>
</dbReference>
<evidence type="ECO:0000313" key="3">
    <source>
        <dbReference type="EMBL" id="PHQ24792.1"/>
    </source>
</evidence>
<name>A0A2G1VDP3_9GAMM</name>
<evidence type="ECO:0000256" key="1">
    <source>
        <dbReference type="SAM" id="Coils"/>
    </source>
</evidence>
<dbReference type="Proteomes" id="UP000229044">
    <property type="component" value="Unassembled WGS sequence"/>
</dbReference>
<keyword evidence="4" id="KW-1185">Reference proteome</keyword>
<reference evidence="3 4" key="1">
    <citation type="submission" date="2017-09" db="EMBL/GenBank/DDBJ databases">
        <title>The draft genome sequences of Marinobacter guineae M3B.</title>
        <authorList>
            <person name="Cao J."/>
        </authorList>
    </citation>
    <scope>NUCLEOTIDE SEQUENCE [LARGE SCALE GENOMIC DNA]</scope>
    <source>
        <strain evidence="3 4">M3B</strain>
    </source>
</reference>
<feature type="coiled-coil region" evidence="1">
    <location>
        <begin position="356"/>
        <end position="387"/>
    </location>
</feature>
<dbReference type="AlphaFoldDB" id="A0A2G1VDP3"/>
<gene>
    <name evidence="3" type="ORF">CLH62_10495</name>
</gene>
<dbReference type="Gene3D" id="1.10.10.10">
    <property type="entry name" value="Winged helix-like DNA-binding domain superfamily/Winged helix DNA-binding domain"/>
    <property type="match status" value="1"/>
</dbReference>
<keyword evidence="1" id="KW-0175">Coiled coil</keyword>
<dbReference type="InterPro" id="IPR005561">
    <property type="entry name" value="ANTAR"/>
</dbReference>
<dbReference type="EMBL" id="NTFI01000003">
    <property type="protein sequence ID" value="PHQ24792.1"/>
    <property type="molecule type" value="Genomic_DNA"/>
</dbReference>
<proteinExistence type="predicted"/>
<dbReference type="PROSITE" id="PS50921">
    <property type="entry name" value="ANTAR"/>
    <property type="match status" value="1"/>
</dbReference>
<protein>
    <submittedName>
        <fullName evidence="3">Response regulator receiver protein</fullName>
    </submittedName>
</protein>
<comment type="caution">
    <text evidence="3">The sequence shown here is derived from an EMBL/GenBank/DDBJ whole genome shotgun (WGS) entry which is preliminary data.</text>
</comment>
<dbReference type="GO" id="GO:0003723">
    <property type="term" value="F:RNA binding"/>
    <property type="evidence" value="ECO:0007669"/>
    <property type="project" value="InterPro"/>
</dbReference>
<accession>A0A2G1VDP3</accession>
<feature type="domain" description="ANTAR" evidence="2">
    <location>
        <begin position="363"/>
        <end position="424"/>
    </location>
</feature>
<evidence type="ECO:0000259" key="2">
    <source>
        <dbReference type="PROSITE" id="PS50921"/>
    </source>
</evidence>
<evidence type="ECO:0000313" key="4">
    <source>
        <dbReference type="Proteomes" id="UP000229044"/>
    </source>
</evidence>
<dbReference type="InterPro" id="IPR013587">
    <property type="entry name" value="Nitrate/nitrite_sensing"/>
</dbReference>
<dbReference type="RefSeq" id="WP_099618108.1">
    <property type="nucleotide sequence ID" value="NZ_KZ319340.1"/>
</dbReference>
<organism evidence="3 4">
    <name type="scientific">Marinobacter guineae</name>
    <dbReference type="NCBI Taxonomy" id="432303"/>
    <lineage>
        <taxon>Bacteria</taxon>
        <taxon>Pseudomonadati</taxon>
        <taxon>Pseudomonadota</taxon>
        <taxon>Gammaproteobacteria</taxon>
        <taxon>Pseudomonadales</taxon>
        <taxon>Marinobacteraceae</taxon>
        <taxon>Marinobacter</taxon>
    </lineage>
</organism>
<dbReference type="InterPro" id="IPR036388">
    <property type="entry name" value="WH-like_DNA-bd_sf"/>
</dbReference>
<dbReference type="SMART" id="SM01012">
    <property type="entry name" value="ANTAR"/>
    <property type="match status" value="1"/>
</dbReference>
<dbReference type="Pfam" id="PF08376">
    <property type="entry name" value="NIT"/>
    <property type="match status" value="1"/>
</dbReference>
<dbReference type="OrthoDB" id="9782798at2"/>